<feature type="region of interest" description="Disordered" evidence="2">
    <location>
        <begin position="225"/>
        <end position="254"/>
    </location>
</feature>
<gene>
    <name evidence="5" type="ORF">C9374_001321</name>
</gene>
<feature type="compositionally biased region" description="Polar residues" evidence="2">
    <location>
        <begin position="244"/>
        <end position="254"/>
    </location>
</feature>
<dbReference type="Pfam" id="PF08621">
    <property type="entry name" value="RPAP1_N"/>
    <property type="match status" value="1"/>
</dbReference>
<accession>A0AA88GRV7</accession>
<dbReference type="InterPro" id="IPR013929">
    <property type="entry name" value="RPAP1_C"/>
</dbReference>
<evidence type="ECO:0000313" key="6">
    <source>
        <dbReference type="Proteomes" id="UP000816034"/>
    </source>
</evidence>
<dbReference type="GeneID" id="68093777"/>
<keyword evidence="6" id="KW-1185">Reference proteome</keyword>
<proteinExistence type="inferred from homology"/>
<evidence type="ECO:0000256" key="1">
    <source>
        <dbReference type="ARBA" id="ARBA00009953"/>
    </source>
</evidence>
<dbReference type="PANTHER" id="PTHR21483">
    <property type="entry name" value="RNA POLYMERASE II-ASSOCIATED PROTEIN 1"/>
    <property type="match status" value="1"/>
</dbReference>
<evidence type="ECO:0000313" key="5">
    <source>
        <dbReference type="EMBL" id="KAG2387727.1"/>
    </source>
</evidence>
<name>A0AA88GRV7_NAELO</name>
<dbReference type="PANTHER" id="PTHR21483:SF18">
    <property type="entry name" value="RNA POLYMERASE II-ASSOCIATED PROTEIN 1"/>
    <property type="match status" value="1"/>
</dbReference>
<dbReference type="InterPro" id="IPR039913">
    <property type="entry name" value="RPAP1/Rba50"/>
</dbReference>
<feature type="compositionally biased region" description="Basic and acidic residues" evidence="2">
    <location>
        <begin position="77"/>
        <end position="89"/>
    </location>
</feature>
<feature type="compositionally biased region" description="Polar residues" evidence="2">
    <location>
        <begin position="1"/>
        <end position="12"/>
    </location>
</feature>
<dbReference type="InterPro" id="IPR013930">
    <property type="entry name" value="RPAP1_N"/>
</dbReference>
<evidence type="ECO:0000259" key="4">
    <source>
        <dbReference type="Pfam" id="PF08621"/>
    </source>
</evidence>
<evidence type="ECO:0008006" key="7">
    <source>
        <dbReference type="Google" id="ProtNLM"/>
    </source>
</evidence>
<dbReference type="EMBL" id="PYSW02000012">
    <property type="protein sequence ID" value="KAG2387727.1"/>
    <property type="molecule type" value="Genomic_DNA"/>
</dbReference>
<dbReference type="Pfam" id="PF08620">
    <property type="entry name" value="RPAP1_C"/>
    <property type="match status" value="1"/>
</dbReference>
<comment type="similarity">
    <text evidence="1">Belongs to the RPAP1 family.</text>
</comment>
<feature type="region of interest" description="Disordered" evidence="2">
    <location>
        <begin position="1"/>
        <end position="96"/>
    </location>
</feature>
<dbReference type="RefSeq" id="XP_044551719.1">
    <property type="nucleotide sequence ID" value="XM_044689059.1"/>
</dbReference>
<feature type="domain" description="RPAP1 C-terminal" evidence="3">
    <location>
        <begin position="321"/>
        <end position="384"/>
    </location>
</feature>
<feature type="region of interest" description="Disordered" evidence="2">
    <location>
        <begin position="142"/>
        <end position="192"/>
    </location>
</feature>
<evidence type="ECO:0000256" key="2">
    <source>
        <dbReference type="SAM" id="MobiDB-lite"/>
    </source>
</evidence>
<dbReference type="GO" id="GO:0006366">
    <property type="term" value="P:transcription by RNA polymerase II"/>
    <property type="evidence" value="ECO:0007669"/>
    <property type="project" value="InterPro"/>
</dbReference>
<evidence type="ECO:0000259" key="3">
    <source>
        <dbReference type="Pfam" id="PF08620"/>
    </source>
</evidence>
<dbReference type="Proteomes" id="UP000816034">
    <property type="component" value="Unassembled WGS sequence"/>
</dbReference>
<protein>
    <recommendedName>
        <fullName evidence="7">RNA polymerase II-associated protein 1</fullName>
    </recommendedName>
</protein>
<comment type="caution">
    <text evidence="5">The sequence shown here is derived from an EMBL/GenBank/DDBJ whole genome shotgun (WGS) entry which is preliminary data.</text>
</comment>
<reference evidence="5 6" key="1">
    <citation type="journal article" date="2018" name="BMC Genomics">
        <title>The genome of Naegleria lovaniensis, the basis for a comparative approach to unravel pathogenicity factors of the human pathogenic amoeba N. fowleri.</title>
        <authorList>
            <person name="Liechti N."/>
            <person name="Schurch N."/>
            <person name="Bruggmann R."/>
            <person name="Wittwer M."/>
        </authorList>
    </citation>
    <scope>NUCLEOTIDE SEQUENCE [LARGE SCALE GENOMIC DNA]</scope>
    <source>
        <strain evidence="5 6">ATCC 30569</strain>
    </source>
</reference>
<sequence>MKPSSLSTSRNKNALKRAGMVGVSFEQDDEEQAILNQRNERLSRDQTEDDDDLFQAQERFFKQQSEPAASVTKKSKFALEREKKKKEEANAASNAPKSVLSIFNNLNIVERDVQTKSVIPPSLPTQPQAFPTLKQPTLTFLGRKRVQPEKQSVQQSHKDEMNISDEDTVTQHDVKPTEGLSEADAIDQESDRMLSKMSKLEIEEAKSQLMKQFDPSIINMLKNRGAEKKLKKQHLPKHFPPQSEGKTSQTRNDTSMLSAEERKEIAEKDISEIIDKIKESLNPKELKNIKEEEEKLKWIVGGEEFQESEEEKNDKSKFKPLRFDLEGNIVDQSKEYPSHSGLFHHGRDQNMAGYTILEIFQLIRSSVITQRIINIKLLNQIILKSSSSEKIELLIYLEEKYELFKTIFWFGYADALNASATVLHKNLSLIRATSELFRTILSCSLQMQQDEFDIIERNSFNYFLTDVNNTVSEKIDFVRKYEKDVTPCLISNMVTILECEDDPDLRYHVIESLIILSRYSLSIATKISNEMTKKKAFKQLTSSNLFINTTELTQFALLISNLSRHGKNICERLIKNTDVIDIAKKNMIICSSPSKTVADSQLLLCTELLSIVTCCTSYKMLDIMHLFCEEMFPNLVALIQLPFAKSFQKSQCATELSQTCLNLLQVYMTSKSSLSFPSFEDKDEVDENSIGHLENFALSDCPLLAIKSLTVEKDSLCIRFLYFICTFYDNFYCNPNSDFHRFIAKEDIDKTSQLLMVMKRVENRTWYTELYNWGQKSIDQLKDLNVSKEHFATVSNLLSNISSIVTLCYFCAKSFKHMFTILFDELHFEHLLSRLYDEVFQKYLFNKDFFSFAAESPNPLRTKFYILRERFFNMTYYLLKLYSYEKTKLSSLFTQDQICNLGLFSAALLDPFNIRGDRSIFFFILQTYVLQFNPTFLNYLDKDAFDMSTIKEINDIVESNNLQVGAPSIPKEHISVTPTNWMYSAIEHYYINRLDETKNIPLIMDNLKFITSLSYGTNYRSILNELNQGVNTSFTRFSNQGNFINVFFPKVIQFANMMKVFLLDSSIFFVESIQNVLQTWIDIYYYEQYTIQINQSQKVAQTPNNPFHGFANMASMEDIFCQMFKDFVEHQVSASFNQLTFSQFVLSFFIHTNIWNSKYRMYIANEMSAKQINFLRADESWLEKLQVFPSESDLDLIILYLKKFISPLTLEEINSSFMYRYMIHHIVNSIPSLSVEWKIENREVLSSLMEAISNEKVKDFILSKIAQRDGVGVQGLLMAYKTNKYL</sequence>
<feature type="domain" description="RPAP1 N-terminal" evidence="4">
    <location>
        <begin position="185"/>
        <end position="228"/>
    </location>
</feature>
<organism evidence="5 6">
    <name type="scientific">Naegleria lovaniensis</name>
    <name type="common">Amoeba</name>
    <dbReference type="NCBI Taxonomy" id="51637"/>
    <lineage>
        <taxon>Eukaryota</taxon>
        <taxon>Discoba</taxon>
        <taxon>Heterolobosea</taxon>
        <taxon>Tetramitia</taxon>
        <taxon>Eutetramitia</taxon>
        <taxon>Vahlkampfiidae</taxon>
        <taxon>Naegleria</taxon>
    </lineage>
</organism>